<evidence type="ECO:0000313" key="3">
    <source>
        <dbReference type="EMBL" id="KAL2102569.1"/>
    </source>
</evidence>
<evidence type="ECO:0000313" key="4">
    <source>
        <dbReference type="Proteomes" id="UP001591681"/>
    </source>
</evidence>
<feature type="domain" description="ISXO2-like transposase" evidence="1">
    <location>
        <begin position="139"/>
        <end position="289"/>
    </location>
</feature>
<dbReference type="EMBL" id="JBHFQA010000004">
    <property type="protein sequence ID" value="KAL2099936.1"/>
    <property type="molecule type" value="Genomic_DNA"/>
</dbReference>
<reference evidence="2 4" key="1">
    <citation type="submission" date="2024-09" db="EMBL/GenBank/DDBJ databases">
        <title>A chromosome-level genome assembly of Gray's grenadier anchovy, Coilia grayii.</title>
        <authorList>
            <person name="Fu Z."/>
        </authorList>
    </citation>
    <scope>NUCLEOTIDE SEQUENCE [LARGE SCALE GENOMIC DNA]</scope>
    <source>
        <strain evidence="2">G4</strain>
        <tissue evidence="2">Muscle</tissue>
    </source>
</reference>
<sequence length="312" mass="37649">MTLSRKLVDILRKSKKKIIHWMQKKKLLSRKKRCGLCGRQMKLKRSSCTKDGYRWVCRRHRRFISKSVRDKSIFSRSHMKLSAWLTFMLRFSQGLRLRQIDLIHENVALSSRTLTRMSAKLKSVCTSSVKRLERRTGRRIGGQNSFIVIDESKFCHKRKYGRGRFGESWRRRGWVFGLLEVKGQRRRPVLKFVKQRTRNRLMPIIQRYVRPASTILSDSWPAYRRLQQEGFIHYQVNHRRFFVHPRTGAHTQHLERAWRTFKSDVYHYRANVTVKKLKECLTFIEWHYWLAKKHKDGALGQLMEDIRCKYRV</sequence>
<dbReference type="InterPro" id="IPR024445">
    <property type="entry name" value="Tnp_ISXO2-like"/>
</dbReference>
<accession>A0ABD1KLR7</accession>
<evidence type="ECO:0000259" key="1">
    <source>
        <dbReference type="SMART" id="SM01126"/>
    </source>
</evidence>
<dbReference type="Proteomes" id="UP001591681">
    <property type="component" value="Unassembled WGS sequence"/>
</dbReference>
<comment type="caution">
    <text evidence="2">The sequence shown here is derived from an EMBL/GenBank/DDBJ whole genome shotgun (WGS) entry which is preliminary data.</text>
</comment>
<name>A0ABD1KLR7_9TELE</name>
<dbReference type="PANTHER" id="PTHR47163:SF2">
    <property type="entry name" value="SI:DKEY-17M8.2"/>
    <property type="match status" value="1"/>
</dbReference>
<dbReference type="SMART" id="SM01126">
    <property type="entry name" value="DDE_Tnp_IS1595"/>
    <property type="match status" value="1"/>
</dbReference>
<dbReference type="InterPro" id="IPR053164">
    <property type="entry name" value="IS1016-like_transposase"/>
</dbReference>
<proteinExistence type="predicted"/>
<organism evidence="2 4">
    <name type="scientific">Coilia grayii</name>
    <name type="common">Gray's grenadier anchovy</name>
    <dbReference type="NCBI Taxonomy" id="363190"/>
    <lineage>
        <taxon>Eukaryota</taxon>
        <taxon>Metazoa</taxon>
        <taxon>Chordata</taxon>
        <taxon>Craniata</taxon>
        <taxon>Vertebrata</taxon>
        <taxon>Euteleostomi</taxon>
        <taxon>Actinopterygii</taxon>
        <taxon>Neopterygii</taxon>
        <taxon>Teleostei</taxon>
        <taxon>Clupei</taxon>
        <taxon>Clupeiformes</taxon>
        <taxon>Clupeoidei</taxon>
        <taxon>Engraulidae</taxon>
        <taxon>Coilinae</taxon>
        <taxon>Coilia</taxon>
    </lineage>
</organism>
<dbReference type="AlphaFoldDB" id="A0ABD1KLR7"/>
<dbReference type="Pfam" id="PF12762">
    <property type="entry name" value="DDE_Tnp_IS1595"/>
    <property type="match status" value="1"/>
</dbReference>
<dbReference type="PANTHER" id="PTHR47163">
    <property type="entry name" value="DDE_TNP_IS1595 DOMAIN-CONTAINING PROTEIN"/>
    <property type="match status" value="1"/>
</dbReference>
<dbReference type="EMBL" id="JBHFQA010000002">
    <property type="protein sequence ID" value="KAL2102569.1"/>
    <property type="molecule type" value="Genomic_DNA"/>
</dbReference>
<protein>
    <recommendedName>
        <fullName evidence="1">ISXO2-like transposase domain-containing protein</fullName>
    </recommendedName>
</protein>
<keyword evidence="4" id="KW-1185">Reference proteome</keyword>
<evidence type="ECO:0000313" key="2">
    <source>
        <dbReference type="EMBL" id="KAL2099936.1"/>
    </source>
</evidence>
<gene>
    <name evidence="3" type="ORF">ACEWY4_001737</name>
    <name evidence="2" type="ORF">ACEWY4_004330</name>
</gene>